<dbReference type="PANTHER" id="PTHR19288:SF46">
    <property type="entry name" value="HALOACID DEHALOGENASE-LIKE HYDROLASE DOMAIN-CONTAINING PROTEIN 2"/>
    <property type="match status" value="1"/>
</dbReference>
<dbReference type="SUPFAM" id="SSF56784">
    <property type="entry name" value="HAD-like"/>
    <property type="match status" value="1"/>
</dbReference>
<dbReference type="Gene3D" id="3.40.50.1000">
    <property type="entry name" value="HAD superfamily/HAD-like"/>
    <property type="match status" value="2"/>
</dbReference>
<sequence>MRGAGGGGAGRGRTVAARRLAAAAAGFLRLLRVAGLLASAAGGLASCGGAAGLRRMSMRHAPLIFDLHGVLLGRREPAGHLAAGEVLRLLRAAGHPVRFLTNSSSVGRPQVAKLLADAGIAAEAEEIYTAAMTVAHYLRRCGRRRRLFVVGSDALRAELDAGCGEWLEWARPEEADTVVASRDPGLDQDTLERLARSRLPQLIATCRDRSFPDGDAHQAGPGVTVARVEQVLETRALVLGKPNPYVLSSLMRLPGRASDCVVIGDSLQQDVALARNAGARAVLVGDGGGEDGPSPDYRVDALDQLLHLLCR</sequence>
<proteinExistence type="predicted"/>
<dbReference type="PANTHER" id="PTHR19288">
    <property type="entry name" value="4-NITROPHENYLPHOSPHATASE-RELATED"/>
    <property type="match status" value="1"/>
</dbReference>
<evidence type="ECO:0000313" key="1">
    <source>
        <dbReference type="EMBL" id="AXE35898.1"/>
    </source>
</evidence>
<name>A0A344UKV0_9NEIS</name>
<dbReference type="GO" id="GO:0016791">
    <property type="term" value="F:phosphatase activity"/>
    <property type="evidence" value="ECO:0007669"/>
    <property type="project" value="TreeGrafter"/>
</dbReference>
<dbReference type="Proteomes" id="UP000252038">
    <property type="component" value="Chromosome"/>
</dbReference>
<dbReference type="EMBL" id="CP029554">
    <property type="protein sequence ID" value="AXE35898.1"/>
    <property type="molecule type" value="Genomic_DNA"/>
</dbReference>
<accession>A0A344UKV0</accession>
<dbReference type="InterPro" id="IPR036412">
    <property type="entry name" value="HAD-like_sf"/>
</dbReference>
<evidence type="ECO:0000313" key="2">
    <source>
        <dbReference type="Proteomes" id="UP000252038"/>
    </source>
</evidence>
<dbReference type="InterPro" id="IPR023214">
    <property type="entry name" value="HAD_sf"/>
</dbReference>
<reference evidence="1 2" key="1">
    <citation type="submission" date="2018-05" db="EMBL/GenBank/DDBJ databases">
        <title>Genome sequencing, assembly and analysis of the novel insecticidal bacterium, Chromobacterium phragmitis.</title>
        <authorList>
            <person name="Sparks M.E."/>
            <person name="Blackburn M.B."/>
            <person name="Gundersen-Rindal D.E."/>
        </authorList>
    </citation>
    <scope>NUCLEOTIDE SEQUENCE [LARGE SCALE GENOMIC DNA]</scope>
    <source>
        <strain evidence="1">IIBBL 274-1</strain>
    </source>
</reference>
<dbReference type="KEGG" id="chrb:DK843_17255"/>
<dbReference type="InterPro" id="IPR006357">
    <property type="entry name" value="HAD-SF_hydro_IIA"/>
</dbReference>
<dbReference type="AlphaFoldDB" id="A0A344UKV0"/>
<gene>
    <name evidence="1" type="ORF">DK843_17255</name>
</gene>
<evidence type="ECO:0008006" key="3">
    <source>
        <dbReference type="Google" id="ProtNLM"/>
    </source>
</evidence>
<dbReference type="Pfam" id="PF13242">
    <property type="entry name" value="Hydrolase_like"/>
    <property type="match status" value="1"/>
</dbReference>
<organism evidence="1 2">
    <name type="scientific">Chromobacterium phragmitis</name>
    <dbReference type="NCBI Taxonomy" id="2202141"/>
    <lineage>
        <taxon>Bacteria</taxon>
        <taxon>Pseudomonadati</taxon>
        <taxon>Pseudomonadota</taxon>
        <taxon>Betaproteobacteria</taxon>
        <taxon>Neisseriales</taxon>
        <taxon>Chromobacteriaceae</taxon>
        <taxon>Chromobacterium</taxon>
    </lineage>
</organism>
<dbReference type="GO" id="GO:0005737">
    <property type="term" value="C:cytoplasm"/>
    <property type="evidence" value="ECO:0007669"/>
    <property type="project" value="TreeGrafter"/>
</dbReference>
<dbReference type="Pfam" id="PF13344">
    <property type="entry name" value="Hydrolase_6"/>
    <property type="match status" value="1"/>
</dbReference>
<protein>
    <recommendedName>
        <fullName evidence="3">Haloacid dehalogenase</fullName>
    </recommendedName>
</protein>